<sequence length="86" mass="9571">MSWRSARIQALSSSVAEPEGAGVDCHEEDCVDTARGRTVEWLVASPPRNRTNADLIPHKVSLTMTTLMRTGLRMTFKSDPYQLPLL</sequence>
<gene>
    <name evidence="1" type="ORF">Taro_039485</name>
</gene>
<accession>A0A843WFX2</accession>
<dbReference type="AlphaFoldDB" id="A0A843WFX2"/>
<organism evidence="1 2">
    <name type="scientific">Colocasia esculenta</name>
    <name type="common">Wild taro</name>
    <name type="synonym">Arum esculentum</name>
    <dbReference type="NCBI Taxonomy" id="4460"/>
    <lineage>
        <taxon>Eukaryota</taxon>
        <taxon>Viridiplantae</taxon>
        <taxon>Streptophyta</taxon>
        <taxon>Embryophyta</taxon>
        <taxon>Tracheophyta</taxon>
        <taxon>Spermatophyta</taxon>
        <taxon>Magnoliopsida</taxon>
        <taxon>Liliopsida</taxon>
        <taxon>Araceae</taxon>
        <taxon>Aroideae</taxon>
        <taxon>Colocasieae</taxon>
        <taxon>Colocasia</taxon>
    </lineage>
</organism>
<evidence type="ECO:0000313" key="1">
    <source>
        <dbReference type="EMBL" id="MQM06656.1"/>
    </source>
</evidence>
<evidence type="ECO:0000313" key="2">
    <source>
        <dbReference type="Proteomes" id="UP000652761"/>
    </source>
</evidence>
<dbReference type="Proteomes" id="UP000652761">
    <property type="component" value="Unassembled WGS sequence"/>
</dbReference>
<keyword evidence="2" id="KW-1185">Reference proteome</keyword>
<comment type="caution">
    <text evidence="1">The sequence shown here is derived from an EMBL/GenBank/DDBJ whole genome shotgun (WGS) entry which is preliminary data.</text>
</comment>
<reference evidence="1" key="1">
    <citation type="submission" date="2017-07" db="EMBL/GenBank/DDBJ databases">
        <title>Taro Niue Genome Assembly and Annotation.</title>
        <authorList>
            <person name="Atibalentja N."/>
            <person name="Keating K."/>
            <person name="Fields C.J."/>
        </authorList>
    </citation>
    <scope>NUCLEOTIDE SEQUENCE</scope>
    <source>
        <strain evidence="1">Niue_2</strain>
        <tissue evidence="1">Leaf</tissue>
    </source>
</reference>
<proteinExistence type="predicted"/>
<dbReference type="EMBL" id="NMUH01003683">
    <property type="protein sequence ID" value="MQM06656.1"/>
    <property type="molecule type" value="Genomic_DNA"/>
</dbReference>
<name>A0A843WFX2_COLES</name>
<protein>
    <submittedName>
        <fullName evidence="1">Uncharacterized protein</fullName>
    </submittedName>
</protein>